<comment type="caution">
    <text evidence="1">The sequence shown here is derived from an EMBL/GenBank/DDBJ whole genome shotgun (WGS) entry which is preliminary data.</text>
</comment>
<proteinExistence type="predicted"/>
<evidence type="ECO:0000313" key="2">
    <source>
        <dbReference type="Proteomes" id="UP000693946"/>
    </source>
</evidence>
<dbReference type="AlphaFoldDB" id="A0AAV6P9Q1"/>
<dbReference type="Proteomes" id="UP000693946">
    <property type="component" value="Unassembled WGS sequence"/>
</dbReference>
<organism evidence="1 2">
    <name type="scientific">Solea senegalensis</name>
    <name type="common">Senegalese sole</name>
    <dbReference type="NCBI Taxonomy" id="28829"/>
    <lineage>
        <taxon>Eukaryota</taxon>
        <taxon>Metazoa</taxon>
        <taxon>Chordata</taxon>
        <taxon>Craniata</taxon>
        <taxon>Vertebrata</taxon>
        <taxon>Euteleostomi</taxon>
        <taxon>Actinopterygii</taxon>
        <taxon>Neopterygii</taxon>
        <taxon>Teleostei</taxon>
        <taxon>Neoteleostei</taxon>
        <taxon>Acanthomorphata</taxon>
        <taxon>Carangaria</taxon>
        <taxon>Pleuronectiformes</taxon>
        <taxon>Pleuronectoidei</taxon>
        <taxon>Soleidae</taxon>
        <taxon>Solea</taxon>
    </lineage>
</organism>
<keyword evidence="2" id="KW-1185">Reference proteome</keyword>
<reference evidence="1 2" key="1">
    <citation type="journal article" date="2021" name="Sci. Rep.">
        <title>Chromosome anchoring in Senegalese sole (Solea senegalensis) reveals sex-associated markers and genome rearrangements in flatfish.</title>
        <authorList>
            <person name="Guerrero-Cozar I."/>
            <person name="Gomez-Garrido J."/>
            <person name="Berbel C."/>
            <person name="Martinez-Blanch J.F."/>
            <person name="Alioto T."/>
            <person name="Claros M.G."/>
            <person name="Gagnaire P.A."/>
            <person name="Manchado M."/>
        </authorList>
    </citation>
    <scope>NUCLEOTIDE SEQUENCE [LARGE SCALE GENOMIC DNA]</scope>
    <source>
        <strain evidence="1">Sse05_10M</strain>
    </source>
</reference>
<sequence>MRAESFLTGRRWIHGPKFLCESKEVWPKLDVDLHVIPVDDAEVKKEVMKRKELCGPVDLSKDKMEQQEQEVKRKLQSFKATLKGQSLTPEDLEKAEQSIILFSRKKKVN</sequence>
<evidence type="ECO:0000313" key="1">
    <source>
        <dbReference type="EMBL" id="KAG7453471.1"/>
    </source>
</evidence>
<gene>
    <name evidence="1" type="ORF">JOB18_008155</name>
</gene>
<dbReference type="EMBL" id="JAGKHQ010001890">
    <property type="protein sequence ID" value="KAG7453471.1"/>
    <property type="molecule type" value="Genomic_DNA"/>
</dbReference>
<protein>
    <submittedName>
        <fullName evidence="1">Uncharacterized protein</fullName>
    </submittedName>
</protein>
<accession>A0AAV6P9Q1</accession>
<name>A0AAV6P9Q1_SOLSE</name>